<evidence type="ECO:0000256" key="1">
    <source>
        <dbReference type="SAM" id="MobiDB-lite"/>
    </source>
</evidence>
<gene>
    <name evidence="3" type="ORF">LWI29_000690</name>
</gene>
<dbReference type="Pfam" id="PF14223">
    <property type="entry name" value="Retrotran_gag_2"/>
    <property type="match status" value="1"/>
</dbReference>
<feature type="compositionally biased region" description="Basic and acidic residues" evidence="1">
    <location>
        <begin position="612"/>
        <end position="626"/>
    </location>
</feature>
<comment type="caution">
    <text evidence="3">The sequence shown here is derived from an EMBL/GenBank/DDBJ whole genome shotgun (WGS) entry which is preliminary data.</text>
</comment>
<accession>A0AA39SWQ4</accession>
<dbReference type="EMBL" id="JAUESC010000003">
    <property type="protein sequence ID" value="KAK0598913.1"/>
    <property type="molecule type" value="Genomic_DNA"/>
</dbReference>
<organism evidence="3 4">
    <name type="scientific">Acer saccharum</name>
    <name type="common">Sugar maple</name>
    <dbReference type="NCBI Taxonomy" id="4024"/>
    <lineage>
        <taxon>Eukaryota</taxon>
        <taxon>Viridiplantae</taxon>
        <taxon>Streptophyta</taxon>
        <taxon>Embryophyta</taxon>
        <taxon>Tracheophyta</taxon>
        <taxon>Spermatophyta</taxon>
        <taxon>Magnoliopsida</taxon>
        <taxon>eudicotyledons</taxon>
        <taxon>Gunneridae</taxon>
        <taxon>Pentapetalae</taxon>
        <taxon>rosids</taxon>
        <taxon>malvids</taxon>
        <taxon>Sapindales</taxon>
        <taxon>Sapindaceae</taxon>
        <taxon>Hippocastanoideae</taxon>
        <taxon>Acereae</taxon>
        <taxon>Acer</taxon>
    </lineage>
</organism>
<reference evidence="3" key="1">
    <citation type="journal article" date="2022" name="Plant J.">
        <title>Strategies of tolerance reflected in two North American maple genomes.</title>
        <authorList>
            <person name="McEvoy S.L."/>
            <person name="Sezen U.U."/>
            <person name="Trouern-Trend A."/>
            <person name="McMahon S.M."/>
            <person name="Schaberg P.G."/>
            <person name="Yang J."/>
            <person name="Wegrzyn J.L."/>
            <person name="Swenson N.G."/>
        </authorList>
    </citation>
    <scope>NUCLEOTIDE SEQUENCE</scope>
    <source>
        <strain evidence="3">NS2018</strain>
    </source>
</reference>
<feature type="compositionally biased region" description="Low complexity" evidence="1">
    <location>
        <begin position="546"/>
        <end position="557"/>
    </location>
</feature>
<evidence type="ECO:0000313" key="4">
    <source>
        <dbReference type="Proteomes" id="UP001168877"/>
    </source>
</evidence>
<dbReference type="Pfam" id="PF22936">
    <property type="entry name" value="Pol_BBD"/>
    <property type="match status" value="1"/>
</dbReference>
<dbReference type="PANTHER" id="PTHR47481:SF10">
    <property type="entry name" value="COPIA-LIKE POLYPROTEIN_RETROTRANSPOSON"/>
    <property type="match status" value="1"/>
</dbReference>
<protein>
    <recommendedName>
        <fullName evidence="2">Retrovirus-related Pol polyprotein from transposon TNT 1-94-like beta-barrel domain-containing protein</fullName>
    </recommendedName>
</protein>
<feature type="region of interest" description="Disordered" evidence="1">
    <location>
        <begin position="232"/>
        <end position="288"/>
    </location>
</feature>
<feature type="compositionally biased region" description="Polar residues" evidence="1">
    <location>
        <begin position="638"/>
        <end position="657"/>
    </location>
</feature>
<dbReference type="PANTHER" id="PTHR47481">
    <property type="match status" value="1"/>
</dbReference>
<feature type="region of interest" description="Disordered" evidence="1">
    <location>
        <begin position="520"/>
        <end position="658"/>
    </location>
</feature>
<feature type="region of interest" description="Disordered" evidence="1">
    <location>
        <begin position="1"/>
        <end position="34"/>
    </location>
</feature>
<feature type="compositionally biased region" description="Basic and acidic residues" evidence="1">
    <location>
        <begin position="720"/>
        <end position="742"/>
    </location>
</feature>
<evidence type="ECO:0000313" key="3">
    <source>
        <dbReference type="EMBL" id="KAK0598913.1"/>
    </source>
</evidence>
<proteinExistence type="predicted"/>
<dbReference type="Proteomes" id="UP001168877">
    <property type="component" value="Unassembled WGS sequence"/>
</dbReference>
<dbReference type="InterPro" id="IPR054722">
    <property type="entry name" value="PolX-like_BBD"/>
</dbReference>
<sequence length="788" mass="83829">MATTAASSSTSAASSASPTSSSPASFPSASSPSGPSGPTVANFLKLTESNYLLWTAQLRPFLIGHGLYHYVDGSAPAPTPVVLLADDGSASPNPAYLKWFQQDQLVVSYLVATMTEPMLSLIVGKATALEMWSCLKDNFSQQSVANAANTRFQLMDMTKGTKTISAYLQHAKSLSDSLAAICEPVSSTDLVTAVLRGLGSEYAMIVTAILNFPPLPRFEDLRARLLSFESQLQRSKPADSGSTTAFVATQSSSPTANITQGTSYGRGQSRGNGRHNRRGNFRGHGRASWHSTPDYSVYGSGRGSFWPQQNGGRGLLGSHPSRSHTSQWCSTCSTSQHSYSLCPHRYHGPESLTAPFAGMHVAQYPSPPDFTWYPDTGATHHMTSTAPSDSVPFTGNTSVLLGNGASLPITNTGNIPVSLGSQKFSLNNVFHVPSLNKNLLSVARFTKDNSVSFTFTPSGYIISDLTSGAPLFQGPCKDGLYPFLQPQPSALAATVSHDPAPLATLELHHLNSPSHVELTVLQPSPRPAPAHVPPPTSVSGPAPQQALPAVSDSSSAAPPAPLTLPGPDFAAAAPPDLEPSSVAPPALPAELPSSTAPLPSSPPLHGHHMITRLRDGVRQPKVRTDGTVRYPISEAHASITSMESGTSDQPTSQLESSKNGKENLYLHEKRNNADSVGINGIIGNQELDVGRTFVFNSSRERKFDSKNIFLNRVPNYGNMDHRDGKSPIEVEGPRVENGKDGGMDSMGLLSRKLGQRGSGQQRMDTTQVKAQTLDRPFEAIHVVIEEVG</sequence>
<reference evidence="3" key="2">
    <citation type="submission" date="2023-06" db="EMBL/GenBank/DDBJ databases">
        <authorList>
            <person name="Swenson N.G."/>
            <person name="Wegrzyn J.L."/>
            <person name="Mcevoy S.L."/>
        </authorList>
    </citation>
    <scope>NUCLEOTIDE SEQUENCE</scope>
    <source>
        <strain evidence="3">NS2018</strain>
        <tissue evidence="3">Leaf</tissue>
    </source>
</reference>
<feature type="region of interest" description="Disordered" evidence="1">
    <location>
        <begin position="720"/>
        <end position="743"/>
    </location>
</feature>
<feature type="domain" description="Retrovirus-related Pol polyprotein from transposon TNT 1-94-like beta-barrel" evidence="2">
    <location>
        <begin position="372"/>
        <end position="448"/>
    </location>
</feature>
<name>A0AA39SWQ4_ACESA</name>
<feature type="compositionally biased region" description="Low complexity" evidence="1">
    <location>
        <begin position="565"/>
        <end position="598"/>
    </location>
</feature>
<evidence type="ECO:0000259" key="2">
    <source>
        <dbReference type="Pfam" id="PF22936"/>
    </source>
</evidence>
<feature type="compositionally biased region" description="Basic residues" evidence="1">
    <location>
        <begin position="272"/>
        <end position="287"/>
    </location>
</feature>
<keyword evidence="4" id="KW-1185">Reference proteome</keyword>
<feature type="compositionally biased region" description="Polar residues" evidence="1">
    <location>
        <begin position="232"/>
        <end position="263"/>
    </location>
</feature>
<feature type="compositionally biased region" description="Pro residues" evidence="1">
    <location>
        <begin position="524"/>
        <end position="536"/>
    </location>
</feature>
<dbReference type="AlphaFoldDB" id="A0AA39SWQ4"/>